<dbReference type="InterPro" id="IPR010093">
    <property type="entry name" value="SinI_DNA-bd"/>
</dbReference>
<feature type="domain" description="Helix-turn-helix" evidence="1">
    <location>
        <begin position="47"/>
        <end position="87"/>
    </location>
</feature>
<dbReference type="Pfam" id="PF12728">
    <property type="entry name" value="HTH_17"/>
    <property type="match status" value="1"/>
</dbReference>
<accession>A0ABW4IDC4</accession>
<evidence type="ECO:0000313" key="2">
    <source>
        <dbReference type="EMBL" id="MFD1630233.1"/>
    </source>
</evidence>
<evidence type="ECO:0000259" key="1">
    <source>
        <dbReference type="Pfam" id="PF12728"/>
    </source>
</evidence>
<gene>
    <name evidence="2" type="ORF">ACFSAH_10115</name>
</gene>
<name>A0ABW4IDC4_9SPHI</name>
<dbReference type="EMBL" id="JBHUDG010000015">
    <property type="protein sequence ID" value="MFD1630233.1"/>
    <property type="molecule type" value="Genomic_DNA"/>
</dbReference>
<dbReference type="InterPro" id="IPR009061">
    <property type="entry name" value="DNA-bd_dom_put_sf"/>
</dbReference>
<keyword evidence="3" id="KW-1185">Reference proteome</keyword>
<dbReference type="InterPro" id="IPR041657">
    <property type="entry name" value="HTH_17"/>
</dbReference>
<reference evidence="3" key="1">
    <citation type="journal article" date="2019" name="Int. J. Syst. Evol. Microbiol.">
        <title>The Global Catalogue of Microorganisms (GCM) 10K type strain sequencing project: providing services to taxonomists for standard genome sequencing and annotation.</title>
        <authorList>
            <consortium name="The Broad Institute Genomics Platform"/>
            <consortium name="The Broad Institute Genome Sequencing Center for Infectious Disease"/>
            <person name="Wu L."/>
            <person name="Ma J."/>
        </authorList>
    </citation>
    <scope>NUCLEOTIDE SEQUENCE [LARGE SCALE GENOMIC DNA]</scope>
    <source>
        <strain evidence="3">CCUG 53762</strain>
    </source>
</reference>
<evidence type="ECO:0000313" key="3">
    <source>
        <dbReference type="Proteomes" id="UP001597118"/>
    </source>
</evidence>
<organism evidence="2 3">
    <name type="scientific">Pseudopedobacter beijingensis</name>
    <dbReference type="NCBI Taxonomy" id="1207056"/>
    <lineage>
        <taxon>Bacteria</taxon>
        <taxon>Pseudomonadati</taxon>
        <taxon>Bacteroidota</taxon>
        <taxon>Sphingobacteriia</taxon>
        <taxon>Sphingobacteriales</taxon>
        <taxon>Sphingobacteriaceae</taxon>
        <taxon>Pseudopedobacter</taxon>
    </lineage>
</organism>
<dbReference type="SUPFAM" id="SSF46955">
    <property type="entry name" value="Putative DNA-binding domain"/>
    <property type="match status" value="1"/>
</dbReference>
<dbReference type="RefSeq" id="WP_379662609.1">
    <property type="nucleotide sequence ID" value="NZ_JBHUDG010000015.1"/>
</dbReference>
<sequence>MLEDKITELIVEPLIYKITELMKEVLEMLSHENRKSGKLEVKEKFITREEVCELLKISHPTLTKRMNDGTIKFIRVGRRVLFDKNNLI</sequence>
<protein>
    <submittedName>
        <fullName evidence="2">Helix-turn-helix domain-containing protein</fullName>
    </submittedName>
</protein>
<proteinExistence type="predicted"/>
<comment type="caution">
    <text evidence="2">The sequence shown here is derived from an EMBL/GenBank/DDBJ whole genome shotgun (WGS) entry which is preliminary data.</text>
</comment>
<dbReference type="NCBIfam" id="TIGR01764">
    <property type="entry name" value="excise"/>
    <property type="match status" value="1"/>
</dbReference>
<dbReference type="Proteomes" id="UP001597118">
    <property type="component" value="Unassembled WGS sequence"/>
</dbReference>